<proteinExistence type="predicted"/>
<feature type="transmembrane region" description="Helical" evidence="1">
    <location>
        <begin position="58"/>
        <end position="75"/>
    </location>
</feature>
<gene>
    <name evidence="2" type="ORF">SAMN05192574_104105</name>
</gene>
<accession>A0A1H8JA14</accession>
<keyword evidence="1" id="KW-1133">Transmembrane helix</keyword>
<evidence type="ECO:0000313" key="2">
    <source>
        <dbReference type="EMBL" id="SEN77612.1"/>
    </source>
</evidence>
<dbReference type="EMBL" id="FOCL01000004">
    <property type="protein sequence ID" value="SEN77612.1"/>
    <property type="molecule type" value="Genomic_DNA"/>
</dbReference>
<keyword evidence="1" id="KW-0812">Transmembrane</keyword>
<reference evidence="3" key="1">
    <citation type="submission" date="2016-10" db="EMBL/GenBank/DDBJ databases">
        <authorList>
            <person name="Varghese N."/>
            <person name="Submissions S."/>
        </authorList>
    </citation>
    <scope>NUCLEOTIDE SEQUENCE [LARGE SCALE GENOMIC DNA]</scope>
    <source>
        <strain evidence="3">Gh-48</strain>
    </source>
</reference>
<sequence length="80" mass="9218">MSINQGNTKSKFSINSVVFDDITAFIKCVLDNDPAVNYLCFECFVTNCYRKGRKWKPYAIFTILVLNVLIVNLKYSQLVK</sequence>
<evidence type="ECO:0000313" key="3">
    <source>
        <dbReference type="Proteomes" id="UP000198942"/>
    </source>
</evidence>
<keyword evidence="1" id="KW-0472">Membrane</keyword>
<dbReference type="AlphaFoldDB" id="A0A1H8JA14"/>
<organism evidence="2 3">
    <name type="scientific">Mucilaginibacter gossypiicola</name>
    <dbReference type="NCBI Taxonomy" id="551995"/>
    <lineage>
        <taxon>Bacteria</taxon>
        <taxon>Pseudomonadati</taxon>
        <taxon>Bacteroidota</taxon>
        <taxon>Sphingobacteriia</taxon>
        <taxon>Sphingobacteriales</taxon>
        <taxon>Sphingobacteriaceae</taxon>
        <taxon>Mucilaginibacter</taxon>
    </lineage>
</organism>
<keyword evidence="3" id="KW-1185">Reference proteome</keyword>
<name>A0A1H8JA14_9SPHI</name>
<dbReference type="Proteomes" id="UP000198942">
    <property type="component" value="Unassembled WGS sequence"/>
</dbReference>
<protein>
    <submittedName>
        <fullName evidence="2">Uncharacterized protein</fullName>
    </submittedName>
</protein>
<dbReference type="STRING" id="551995.SAMN05192574_104105"/>
<evidence type="ECO:0000256" key="1">
    <source>
        <dbReference type="SAM" id="Phobius"/>
    </source>
</evidence>